<dbReference type="Gene3D" id="3.50.50.60">
    <property type="entry name" value="FAD/NAD(P)-binding domain"/>
    <property type="match status" value="1"/>
</dbReference>
<keyword evidence="4" id="KW-0479">Metal-binding</keyword>
<feature type="domain" description="ShKT" evidence="8">
    <location>
        <begin position="374"/>
        <end position="415"/>
    </location>
</feature>
<dbReference type="EMBL" id="JAKKPZ010000008">
    <property type="protein sequence ID" value="KAI1718191.1"/>
    <property type="molecule type" value="Genomic_DNA"/>
</dbReference>
<name>A0AAD4R997_9BILA</name>
<keyword evidence="6" id="KW-0862">Zinc</keyword>
<keyword evidence="3" id="KW-0645">Protease</keyword>
<evidence type="ECO:0000256" key="6">
    <source>
        <dbReference type="ARBA" id="ARBA00022833"/>
    </source>
</evidence>
<dbReference type="InterPro" id="IPR036188">
    <property type="entry name" value="FAD/NAD-bd_sf"/>
</dbReference>
<dbReference type="Gene3D" id="1.10.10.1940">
    <property type="match status" value="1"/>
</dbReference>
<dbReference type="PRINTS" id="PR00786">
    <property type="entry name" value="NEPRILYSIN"/>
</dbReference>
<dbReference type="InterPro" id="IPR000718">
    <property type="entry name" value="Peptidase_M13"/>
</dbReference>
<keyword evidence="10" id="KW-1185">Reference proteome</keyword>
<dbReference type="Pfam" id="PF01549">
    <property type="entry name" value="ShK"/>
    <property type="match status" value="1"/>
</dbReference>
<comment type="similarity">
    <text evidence="2">Belongs to the peptidase M13 family.</text>
</comment>
<dbReference type="InterPro" id="IPR003582">
    <property type="entry name" value="ShKT_dom"/>
</dbReference>
<dbReference type="CDD" id="cd08662">
    <property type="entry name" value="M13"/>
    <property type="match status" value="1"/>
</dbReference>
<evidence type="ECO:0000256" key="4">
    <source>
        <dbReference type="ARBA" id="ARBA00022723"/>
    </source>
</evidence>
<evidence type="ECO:0000256" key="1">
    <source>
        <dbReference type="ARBA" id="ARBA00001947"/>
    </source>
</evidence>
<proteinExistence type="inferred from homology"/>
<accession>A0AAD4R997</accession>
<dbReference type="Pfam" id="PF05649">
    <property type="entry name" value="Peptidase_M13_N"/>
    <property type="match status" value="1"/>
</dbReference>
<gene>
    <name evidence="9" type="ORF">DdX_06609</name>
</gene>
<reference evidence="9" key="1">
    <citation type="submission" date="2022-01" db="EMBL/GenBank/DDBJ databases">
        <title>Genome Sequence Resource for Two Populations of Ditylenchus destructor, the Migratory Endoparasitic Phytonematode.</title>
        <authorList>
            <person name="Zhang H."/>
            <person name="Lin R."/>
            <person name="Xie B."/>
        </authorList>
    </citation>
    <scope>NUCLEOTIDE SEQUENCE</scope>
    <source>
        <strain evidence="9">BazhouSP</strain>
    </source>
</reference>
<dbReference type="Gene3D" id="3.40.390.10">
    <property type="entry name" value="Collagenase (Catalytic Domain)"/>
    <property type="match status" value="1"/>
</dbReference>
<dbReference type="GO" id="GO:0016485">
    <property type="term" value="P:protein processing"/>
    <property type="evidence" value="ECO:0007669"/>
    <property type="project" value="TreeGrafter"/>
</dbReference>
<dbReference type="PANTHER" id="PTHR11733">
    <property type="entry name" value="ZINC METALLOPROTEASE FAMILY M13 NEPRILYSIN-RELATED"/>
    <property type="match status" value="1"/>
</dbReference>
<dbReference type="AlphaFoldDB" id="A0AAD4R997"/>
<dbReference type="Pfam" id="PF01431">
    <property type="entry name" value="Peptidase_M13"/>
    <property type="match status" value="1"/>
</dbReference>
<keyword evidence="5" id="KW-0378">Hydrolase</keyword>
<dbReference type="InterPro" id="IPR042089">
    <property type="entry name" value="Peptidase_M13_dom_2"/>
</dbReference>
<dbReference type="SUPFAM" id="SSF54373">
    <property type="entry name" value="FAD-linked reductases, C-terminal domain"/>
    <property type="match status" value="1"/>
</dbReference>
<dbReference type="SUPFAM" id="SSF55486">
    <property type="entry name" value="Metalloproteases ('zincins'), catalytic domain"/>
    <property type="match status" value="1"/>
</dbReference>
<dbReference type="PROSITE" id="PS51885">
    <property type="entry name" value="NEPRILYSIN"/>
    <property type="match status" value="1"/>
</dbReference>
<evidence type="ECO:0000256" key="2">
    <source>
        <dbReference type="ARBA" id="ARBA00007357"/>
    </source>
</evidence>
<comment type="cofactor">
    <cofactor evidence="1">
        <name>Zn(2+)</name>
        <dbReference type="ChEBI" id="CHEBI:29105"/>
    </cofactor>
</comment>
<dbReference type="InterPro" id="IPR024079">
    <property type="entry name" value="MetalloPept_cat_dom_sf"/>
</dbReference>
<evidence type="ECO:0000313" key="10">
    <source>
        <dbReference type="Proteomes" id="UP001201812"/>
    </source>
</evidence>
<dbReference type="Gene3D" id="3.30.9.10">
    <property type="entry name" value="D-Amino Acid Oxidase, subunit A, domain 2"/>
    <property type="match status" value="1"/>
</dbReference>
<dbReference type="Gene3D" id="1.10.1380.10">
    <property type="entry name" value="Neutral endopeptidase , domain2"/>
    <property type="match status" value="1"/>
</dbReference>
<dbReference type="InterPro" id="IPR018497">
    <property type="entry name" value="Peptidase_M13_C"/>
</dbReference>
<evidence type="ECO:0000256" key="7">
    <source>
        <dbReference type="ARBA" id="ARBA00023049"/>
    </source>
</evidence>
<dbReference type="Proteomes" id="UP001201812">
    <property type="component" value="Unassembled WGS sequence"/>
</dbReference>
<dbReference type="GO" id="GO:0046872">
    <property type="term" value="F:metal ion binding"/>
    <property type="evidence" value="ECO:0007669"/>
    <property type="project" value="UniProtKB-KW"/>
</dbReference>
<evidence type="ECO:0000259" key="8">
    <source>
        <dbReference type="SMART" id="SM00254"/>
    </source>
</evidence>
<evidence type="ECO:0000256" key="5">
    <source>
        <dbReference type="ARBA" id="ARBA00022801"/>
    </source>
</evidence>
<dbReference type="InterPro" id="IPR006076">
    <property type="entry name" value="FAD-dep_OxRdtase"/>
</dbReference>
<dbReference type="SMART" id="SM00254">
    <property type="entry name" value="ShKT"/>
    <property type="match status" value="1"/>
</dbReference>
<dbReference type="SUPFAM" id="SSF51905">
    <property type="entry name" value="FAD/NAD(P)-binding domain"/>
    <property type="match status" value="1"/>
</dbReference>
<evidence type="ECO:0000313" key="9">
    <source>
        <dbReference type="EMBL" id="KAI1718191.1"/>
    </source>
</evidence>
<evidence type="ECO:0000256" key="3">
    <source>
        <dbReference type="ARBA" id="ARBA00022670"/>
    </source>
</evidence>
<dbReference type="InterPro" id="IPR008753">
    <property type="entry name" value="Peptidase_M13_N"/>
</dbReference>
<dbReference type="GO" id="GO:0004222">
    <property type="term" value="F:metalloendopeptidase activity"/>
    <property type="evidence" value="ECO:0007669"/>
    <property type="project" value="InterPro"/>
</dbReference>
<dbReference type="Pfam" id="PF01266">
    <property type="entry name" value="DAO"/>
    <property type="match status" value="1"/>
</dbReference>
<dbReference type="PANTHER" id="PTHR11733:SF240">
    <property type="entry name" value="GH14155P-RELATED"/>
    <property type="match status" value="1"/>
</dbReference>
<organism evidence="9 10">
    <name type="scientific">Ditylenchus destructor</name>
    <dbReference type="NCBI Taxonomy" id="166010"/>
    <lineage>
        <taxon>Eukaryota</taxon>
        <taxon>Metazoa</taxon>
        <taxon>Ecdysozoa</taxon>
        <taxon>Nematoda</taxon>
        <taxon>Chromadorea</taxon>
        <taxon>Rhabditida</taxon>
        <taxon>Tylenchina</taxon>
        <taxon>Tylenchomorpha</taxon>
        <taxon>Sphaerularioidea</taxon>
        <taxon>Anguinidae</taxon>
        <taxon>Anguininae</taxon>
        <taxon>Ditylenchus</taxon>
    </lineage>
</organism>
<sequence>MGEHFDAIVIGGGIVGISSGYKLAKSGKRTLVLEQYDIGHSFGSSHGASRIIRYSHNPGHVYLPLAIDAFKQWDEMERITGERLILHNGLLWLGSRTGTTERSQALKNFNISHDTLAGSQINKRFPHLNYTEDKWHAVYEPNSGTILADKCLKAVQSQYIANGGIYRAKERVVRIISTDKDIVEVYTQMAKYTTKVLVVATGAWLNRILPELPIRTTAQLTGVNYWQFKDEQSAKAFRPENGSPNIVVTDVEDELYAIPCVDFKDRVKFSLHLGIGYDPEKRKMNANMRAPDWMRDIPSRHISRYLPGLESSLPASQDLCVYTMTDDINLIVDRHPHYPNILVAGGMSGIGFKFALTVGDIITEMADGAQTSSQCVDKVGPTGQSDCPKNRDRCTDPVWRDFMREQCPVTCGVCASTGGNATSDLYDYPALLASINQDLDPCDDFYKYVCDGFLKNSEMVIQSGSFRSQAQLVMRDLDERKGAVLENNRLLPENQRDPYVQQMYLFYDTCRDVGRRNADKSRVVLNKLAALKGSPSSLMAFNTDWFIKAIGILRPIPGRNPLDASPFLNYPFYNYGVFPTLENTLEGMFVIGVPDVSPIFGGMAFFADPLFEDARQNFKGSMSRLMELFIADDSEIGHKIFPKPSDGNFAKEIERRMDNFMNVEALRAQAQIPSISYMSDPRNYDADNIFSNLVKTTWGELKRSITSIDFGQVWQNLVPPDTLQAKNLQSFDQLPIYIGVPLTKLKAYDDAIKAIPAQEMSDYLEWYILQQYIISDIPILDDRFISIVANFSGQKSPQNRDLCKMQTHLSYPHQADRLYAESFFKDEVRESVQDMYEYITEAFTDMIEELDWMDDDTKDAALDKLDAIDVNVGYMEEIYDDDRLDEVYGGLQLTSSMSYIEMVNAINARDLKVAFEELVETSKTFFSGSLVVNSFYDPTQNLIFAMMSMIQGVYYDEKRLDMFNYAGYGVVLGHELTHGFDNMGSQFDLDGNKRNWWDPETKQNFIAEKQCLIDQYSNYMIRFNETYSQPLNGVKTQGENIADNGGTRAAYYAWLNFMDDVDSGDAYSLSPYTAVRGLEDFSDEQLFFVGAAFPLCARYSANALNMIMNIKKDEHSIDEARVNAVMRNLPEFADAFNCPAGSGMNPAKKCAVW</sequence>
<comment type="caution">
    <text evidence="9">The sequence shown here is derived from an EMBL/GenBank/DDBJ whole genome shotgun (WGS) entry which is preliminary data.</text>
</comment>
<protein>
    <submittedName>
        <fullName evidence="9">Peptidase family m13 domain-containing protein</fullName>
    </submittedName>
</protein>
<keyword evidence="7" id="KW-0482">Metalloprotease</keyword>
<dbReference type="GO" id="GO:0005886">
    <property type="term" value="C:plasma membrane"/>
    <property type="evidence" value="ECO:0007669"/>
    <property type="project" value="TreeGrafter"/>
</dbReference>